<dbReference type="PANTHER" id="PTHR43322">
    <property type="entry name" value="1-D-DEOXYXYLULOSE 5-PHOSPHATE SYNTHASE-RELATED"/>
    <property type="match status" value="1"/>
</dbReference>
<keyword evidence="6 11" id="KW-0460">Magnesium</keyword>
<dbReference type="NCBIfam" id="NF003933">
    <property type="entry name" value="PRK05444.2-2"/>
    <property type="match status" value="1"/>
</dbReference>
<feature type="domain" description="Transketolase-like pyrimidine-binding" evidence="13">
    <location>
        <begin position="330"/>
        <end position="495"/>
    </location>
</feature>
<dbReference type="CDD" id="cd07033">
    <property type="entry name" value="TPP_PYR_DXS_TK_like"/>
    <property type="match status" value="1"/>
</dbReference>
<evidence type="ECO:0000256" key="11">
    <source>
        <dbReference type="HAMAP-Rule" id="MF_00315"/>
    </source>
</evidence>
<dbReference type="InterPro" id="IPR009014">
    <property type="entry name" value="Transketo_C/PFOR_II"/>
</dbReference>
<dbReference type="HAMAP" id="MF_00315">
    <property type="entry name" value="DXP_synth"/>
    <property type="match status" value="1"/>
</dbReference>
<keyword evidence="8 11" id="KW-0786">Thiamine pyrophosphate</keyword>
<reference evidence="14 15" key="1">
    <citation type="submission" date="2019-08" db="EMBL/GenBank/DDBJ databases">
        <title>In-depth cultivation of the pig gut microbiome towards novel bacterial diversity and tailored functional studies.</title>
        <authorList>
            <person name="Wylensek D."/>
            <person name="Hitch T.C.A."/>
            <person name="Clavel T."/>
        </authorList>
    </citation>
    <scope>NUCLEOTIDE SEQUENCE [LARGE SCALE GENOMIC DNA]</scope>
    <source>
        <strain evidence="14 15">Oil-RF-744-WCA-WT-10</strain>
    </source>
</reference>
<sequence length="641" mass="70367">MSNNEYINNTFPMLASIDSPADLKRLPVDSLPTLCKELRGFLIHELSTNPGHFASSMGAVEINVALHYVFNTPYDRLVWDVGHQAYVHKILTGRRDRFDTNRKMGGLSGFPNPSESEYDTFIAGHASNSISAALGMSMASELAHEHDRKVVAIIGDASISGGLAFEGLNNAAMHNNNLLIVLNDNDMSIDTPVGSLGEYMTDITTSKRYNTMRYKAYQFCRRHHIVTEHGRGLALRFNNAIKSLLTGQQNIFEGLNIRYFGPFDGHDVVKLVKIFNDLKDMTGPKIVHLRTIKGKGYGPAEKDPTTWHSPGKFNEATGERVKADTTGQPTKYQYVFGHTLVELAKQNPKIVGITAAMPTGTSMSMLQEAFPERTFDVGISEGHAVTFSGGLAKEGMHPFCAIYSSFLQRGYDEIIHDVAIQRLPVTFCIDRAGLVGEDGVTHHGNFDLAYLRCIPNMIVSAPMNEHYLRHLMYTSQLPGMGPFAIRYPRGKGALVQWQCDMQQLPVGKGRKLTQGTDVAILSIGHIGNNVARAVELLRQEGIAAAHYDMIFLKPIDQAILAEVASKFKCVVTVEDGTVVGGLGSAVAEYMACNGAAVKLLRMGIDDHFVNQGTVAQLQHLCGIDVESIVNRVENLVKGESK</sequence>
<evidence type="ECO:0000256" key="5">
    <source>
        <dbReference type="ARBA" id="ARBA00022723"/>
    </source>
</evidence>
<feature type="binding site" evidence="11">
    <location>
        <begin position="124"/>
        <end position="126"/>
    </location>
    <ligand>
        <name>thiamine diphosphate</name>
        <dbReference type="ChEBI" id="CHEBI:58937"/>
    </ligand>
</feature>
<dbReference type="InterPro" id="IPR005475">
    <property type="entry name" value="Transketolase-like_Pyr-bd"/>
</dbReference>
<dbReference type="Gene3D" id="3.40.50.920">
    <property type="match status" value="1"/>
</dbReference>
<evidence type="ECO:0000256" key="10">
    <source>
        <dbReference type="ARBA" id="ARBA00055605"/>
    </source>
</evidence>
<dbReference type="NCBIfam" id="TIGR00204">
    <property type="entry name" value="dxs"/>
    <property type="match status" value="1"/>
</dbReference>
<feature type="region of interest" description="Disordered" evidence="12">
    <location>
        <begin position="299"/>
        <end position="324"/>
    </location>
</feature>
<dbReference type="FunFam" id="3.40.50.920:FF:000002">
    <property type="entry name" value="1-deoxy-D-xylulose-5-phosphate synthase"/>
    <property type="match status" value="1"/>
</dbReference>
<dbReference type="Gene3D" id="3.40.50.970">
    <property type="match status" value="2"/>
</dbReference>
<dbReference type="RefSeq" id="WP_154326715.1">
    <property type="nucleotide sequence ID" value="NZ_CP045696.1"/>
</dbReference>
<evidence type="ECO:0000313" key="15">
    <source>
        <dbReference type="Proteomes" id="UP000483362"/>
    </source>
</evidence>
<evidence type="ECO:0000256" key="4">
    <source>
        <dbReference type="ARBA" id="ARBA00022679"/>
    </source>
</evidence>
<dbReference type="EC" id="2.2.1.7" evidence="11"/>
<evidence type="ECO:0000313" key="14">
    <source>
        <dbReference type="EMBL" id="MSS17387.1"/>
    </source>
</evidence>
<keyword evidence="15" id="KW-1185">Reference proteome</keyword>
<protein>
    <recommendedName>
        <fullName evidence="11">1-deoxy-D-xylulose-5-phosphate synthase</fullName>
        <ecNumber evidence="11">2.2.1.7</ecNumber>
    </recommendedName>
    <alternativeName>
        <fullName evidence="11">1-deoxyxylulose-5-phosphate synthase</fullName>
        <shortName evidence="11">DXP synthase</shortName>
        <shortName evidence="11">DXPS</shortName>
    </alternativeName>
</protein>
<dbReference type="GO" id="GO:0016114">
    <property type="term" value="P:terpenoid biosynthetic process"/>
    <property type="evidence" value="ECO:0007669"/>
    <property type="project" value="UniProtKB-UniRule"/>
</dbReference>
<dbReference type="SUPFAM" id="SSF52922">
    <property type="entry name" value="TK C-terminal domain-like"/>
    <property type="match status" value="1"/>
</dbReference>
<evidence type="ECO:0000256" key="1">
    <source>
        <dbReference type="ARBA" id="ARBA00004980"/>
    </source>
</evidence>
<keyword evidence="4 11" id="KW-0808">Transferase</keyword>
<dbReference type="GO" id="GO:0030976">
    <property type="term" value="F:thiamine pyrophosphate binding"/>
    <property type="evidence" value="ECO:0007669"/>
    <property type="project" value="UniProtKB-UniRule"/>
</dbReference>
<dbReference type="EMBL" id="VULT01000008">
    <property type="protein sequence ID" value="MSS17387.1"/>
    <property type="molecule type" value="Genomic_DNA"/>
</dbReference>
<dbReference type="Pfam" id="PF13292">
    <property type="entry name" value="DXP_synthase_N"/>
    <property type="match status" value="1"/>
</dbReference>
<comment type="caution">
    <text evidence="14">The sequence shown here is derived from an EMBL/GenBank/DDBJ whole genome shotgun (WGS) entry which is preliminary data.</text>
</comment>
<dbReference type="FunFam" id="3.40.50.970:FF:000005">
    <property type="entry name" value="1-deoxy-D-xylulose-5-phosphate synthase"/>
    <property type="match status" value="1"/>
</dbReference>
<comment type="cofactor">
    <cofactor evidence="11">
        <name>thiamine diphosphate</name>
        <dbReference type="ChEBI" id="CHEBI:58937"/>
    </cofactor>
    <text evidence="11">Binds 1 thiamine pyrophosphate per subunit.</text>
</comment>
<evidence type="ECO:0000259" key="13">
    <source>
        <dbReference type="SMART" id="SM00861"/>
    </source>
</evidence>
<organism evidence="14 15">
    <name type="scientific">Sodaliphilus pleomorphus</name>
    <dbReference type="NCBI Taxonomy" id="2606626"/>
    <lineage>
        <taxon>Bacteria</taxon>
        <taxon>Pseudomonadati</taxon>
        <taxon>Bacteroidota</taxon>
        <taxon>Bacteroidia</taxon>
        <taxon>Bacteroidales</taxon>
        <taxon>Muribaculaceae</taxon>
        <taxon>Sodaliphilus</taxon>
    </lineage>
</organism>
<comment type="similarity">
    <text evidence="2 11">Belongs to the transketolase family. DXPS subfamily.</text>
</comment>
<feature type="binding site" evidence="11">
    <location>
        <begin position="157"/>
        <end position="158"/>
    </location>
    <ligand>
        <name>thiamine diphosphate</name>
        <dbReference type="ChEBI" id="CHEBI:58937"/>
    </ligand>
</feature>
<proteinExistence type="inferred from homology"/>
<comment type="cofactor">
    <cofactor evidence="11">
        <name>Mg(2+)</name>
        <dbReference type="ChEBI" id="CHEBI:18420"/>
    </cofactor>
    <text evidence="11">Binds 1 Mg(2+) ion per subunit.</text>
</comment>
<keyword evidence="9 11" id="KW-0414">Isoprene biosynthesis</keyword>
<evidence type="ECO:0000256" key="8">
    <source>
        <dbReference type="ARBA" id="ARBA00023052"/>
    </source>
</evidence>
<dbReference type="UniPathway" id="UPA00064">
    <property type="reaction ID" value="UER00091"/>
</dbReference>
<dbReference type="AlphaFoldDB" id="A0A6L5XCN5"/>
<dbReference type="InterPro" id="IPR005477">
    <property type="entry name" value="Dxylulose-5-P_synthase"/>
</dbReference>
<feature type="binding site" evidence="11">
    <location>
        <position position="381"/>
    </location>
    <ligand>
        <name>thiamine diphosphate</name>
        <dbReference type="ChEBI" id="CHEBI:58937"/>
    </ligand>
</feature>
<comment type="subunit">
    <text evidence="3 11">Homodimer.</text>
</comment>
<evidence type="ECO:0000256" key="6">
    <source>
        <dbReference type="ARBA" id="ARBA00022842"/>
    </source>
</evidence>
<keyword evidence="5 11" id="KW-0479">Metal-binding</keyword>
<dbReference type="GO" id="GO:0009228">
    <property type="term" value="P:thiamine biosynthetic process"/>
    <property type="evidence" value="ECO:0007669"/>
    <property type="project" value="UniProtKB-UniRule"/>
</dbReference>
<dbReference type="CDD" id="cd02007">
    <property type="entry name" value="TPP_DXS"/>
    <property type="match status" value="1"/>
</dbReference>
<dbReference type="Pfam" id="PF02779">
    <property type="entry name" value="Transket_pyr"/>
    <property type="match status" value="1"/>
</dbReference>
<accession>A0A6L5XCN5</accession>
<dbReference type="InterPro" id="IPR029061">
    <property type="entry name" value="THDP-binding"/>
</dbReference>
<evidence type="ECO:0000256" key="2">
    <source>
        <dbReference type="ARBA" id="ARBA00011081"/>
    </source>
</evidence>
<gene>
    <name evidence="11 14" type="primary">dxs</name>
    <name evidence="14" type="ORF">FYJ29_06390</name>
</gene>
<evidence type="ECO:0000256" key="9">
    <source>
        <dbReference type="ARBA" id="ARBA00023229"/>
    </source>
</evidence>
<evidence type="ECO:0000256" key="3">
    <source>
        <dbReference type="ARBA" id="ARBA00011738"/>
    </source>
</evidence>
<evidence type="ECO:0000256" key="7">
    <source>
        <dbReference type="ARBA" id="ARBA00022977"/>
    </source>
</evidence>
<evidence type="ECO:0000256" key="12">
    <source>
        <dbReference type="SAM" id="MobiDB-lite"/>
    </source>
</evidence>
<dbReference type="GO" id="GO:0000287">
    <property type="term" value="F:magnesium ion binding"/>
    <property type="evidence" value="ECO:0007669"/>
    <property type="project" value="UniProtKB-UniRule"/>
</dbReference>
<feature type="binding site" evidence="11">
    <location>
        <position position="83"/>
    </location>
    <ligand>
        <name>thiamine diphosphate</name>
        <dbReference type="ChEBI" id="CHEBI:58937"/>
    </ligand>
</feature>
<dbReference type="Pfam" id="PF02780">
    <property type="entry name" value="Transketolase_C"/>
    <property type="match status" value="1"/>
</dbReference>
<dbReference type="PANTHER" id="PTHR43322:SF5">
    <property type="entry name" value="1-DEOXY-D-XYLULOSE-5-PHOSPHATE SYNTHASE, CHLOROPLASTIC"/>
    <property type="match status" value="1"/>
</dbReference>
<dbReference type="SUPFAM" id="SSF52518">
    <property type="entry name" value="Thiamin diphosphate-binding fold (THDP-binding)"/>
    <property type="match status" value="2"/>
</dbReference>
<dbReference type="InterPro" id="IPR033248">
    <property type="entry name" value="Transketolase_C"/>
</dbReference>
<dbReference type="GO" id="GO:0005829">
    <property type="term" value="C:cytosol"/>
    <property type="evidence" value="ECO:0007669"/>
    <property type="project" value="TreeGrafter"/>
</dbReference>
<feature type="binding site" evidence="11">
    <location>
        <position position="185"/>
    </location>
    <ligand>
        <name>Mg(2+)</name>
        <dbReference type="ChEBI" id="CHEBI:18420"/>
    </ligand>
</feature>
<comment type="function">
    <text evidence="10 11">Catalyzes the acyloin condensation reaction between C atoms 2 and 3 of pyruvate and glyceraldehyde 3-phosphate to yield 1-deoxy-D-xylulose-5-phosphate (DXP).</text>
</comment>
<comment type="catalytic activity">
    <reaction evidence="11">
        <text>D-glyceraldehyde 3-phosphate + pyruvate + H(+) = 1-deoxy-D-xylulose 5-phosphate + CO2</text>
        <dbReference type="Rhea" id="RHEA:12605"/>
        <dbReference type="ChEBI" id="CHEBI:15361"/>
        <dbReference type="ChEBI" id="CHEBI:15378"/>
        <dbReference type="ChEBI" id="CHEBI:16526"/>
        <dbReference type="ChEBI" id="CHEBI:57792"/>
        <dbReference type="ChEBI" id="CHEBI:59776"/>
        <dbReference type="EC" id="2.2.1.7"/>
    </reaction>
</comment>
<name>A0A6L5XCN5_9BACT</name>
<dbReference type="Proteomes" id="UP000483362">
    <property type="component" value="Unassembled WGS sequence"/>
</dbReference>
<dbReference type="SMART" id="SM00861">
    <property type="entry name" value="Transket_pyr"/>
    <property type="match status" value="1"/>
</dbReference>
<dbReference type="GO" id="GO:0019288">
    <property type="term" value="P:isopentenyl diphosphate biosynthetic process, methylerythritol 4-phosphate pathway"/>
    <property type="evidence" value="ECO:0007669"/>
    <property type="project" value="TreeGrafter"/>
</dbReference>
<feature type="binding site" evidence="11">
    <location>
        <position position="185"/>
    </location>
    <ligand>
        <name>thiamine diphosphate</name>
        <dbReference type="ChEBI" id="CHEBI:58937"/>
    </ligand>
</feature>
<comment type="pathway">
    <text evidence="1 11">Metabolic intermediate biosynthesis; 1-deoxy-D-xylulose 5-phosphate biosynthesis; 1-deoxy-D-xylulose 5-phosphate from D-glyceraldehyde 3-phosphate and pyruvate: step 1/1.</text>
</comment>
<dbReference type="GO" id="GO:0008661">
    <property type="term" value="F:1-deoxy-D-xylulose-5-phosphate synthase activity"/>
    <property type="evidence" value="ECO:0007669"/>
    <property type="project" value="UniProtKB-UniRule"/>
</dbReference>
<feature type="binding site" evidence="11">
    <location>
        <position position="297"/>
    </location>
    <ligand>
        <name>thiamine diphosphate</name>
        <dbReference type="ChEBI" id="CHEBI:58937"/>
    </ligand>
</feature>
<keyword evidence="7 11" id="KW-0784">Thiamine biosynthesis</keyword>
<feature type="binding site" evidence="11">
    <location>
        <position position="156"/>
    </location>
    <ligand>
        <name>Mg(2+)</name>
        <dbReference type="ChEBI" id="CHEBI:18420"/>
    </ligand>
</feature>